<evidence type="ECO:0000259" key="2">
    <source>
        <dbReference type="Pfam" id="PF25409"/>
    </source>
</evidence>
<keyword evidence="4" id="KW-1185">Reference proteome</keyword>
<dbReference type="OMA" id="FMIECKG"/>
<feature type="compositionally biased region" description="Polar residues" evidence="1">
    <location>
        <begin position="400"/>
        <end position="409"/>
    </location>
</feature>
<dbReference type="RefSeq" id="XP_001383724.2">
    <property type="nucleotide sequence ID" value="XM_001383687.2"/>
</dbReference>
<dbReference type="EMBL" id="CP000497">
    <property type="protein sequence ID" value="ABN65695.2"/>
    <property type="molecule type" value="Genomic_DNA"/>
</dbReference>
<dbReference type="Pfam" id="PF25409">
    <property type="entry name" value="PH_33"/>
    <property type="match status" value="1"/>
</dbReference>
<feature type="compositionally biased region" description="Basic and acidic residues" evidence="1">
    <location>
        <begin position="354"/>
        <end position="369"/>
    </location>
</feature>
<dbReference type="eggNOG" id="ENOG502R2U5">
    <property type="taxonomic scope" value="Eukaryota"/>
</dbReference>
<protein>
    <recommendedName>
        <fullName evidence="2">PH-like domain-containing protein</fullName>
    </recommendedName>
</protein>
<feature type="non-terminal residue" evidence="3">
    <location>
        <position position="1084"/>
    </location>
</feature>
<feature type="compositionally biased region" description="Low complexity" evidence="1">
    <location>
        <begin position="381"/>
        <end position="393"/>
    </location>
</feature>
<dbReference type="KEGG" id="pic:PICST_14509"/>
<name>A3LR84_PICST</name>
<reference evidence="3 4" key="1">
    <citation type="journal article" date="2007" name="Nat. Biotechnol.">
        <title>Genome sequence of the lignocellulose-bioconverting and xylose-fermenting yeast Pichia stipitis.</title>
        <authorList>
            <person name="Jeffries T.W."/>
            <person name="Grigoriev I.V."/>
            <person name="Grimwood J."/>
            <person name="Laplaza J.M."/>
            <person name="Aerts A."/>
            <person name="Salamov A."/>
            <person name="Schmutz J."/>
            <person name="Lindquist E."/>
            <person name="Dehal P."/>
            <person name="Shapiro H."/>
            <person name="Jin Y.S."/>
            <person name="Passoth V."/>
            <person name="Richardson P.M."/>
        </authorList>
    </citation>
    <scope>NUCLEOTIDE SEQUENCE [LARGE SCALE GENOMIC DNA]</scope>
    <source>
        <strain evidence="4">ATCC 58785 / CBS 6054 / NBRC 10063 / NRRL Y-11545</strain>
    </source>
</reference>
<dbReference type="InParanoid" id="A3LR84"/>
<sequence>KSLQAAEKAENNCLVEILGAVKPARSSKSTITSIVRGLYTKNAKLLTILDADIKEVIDNPEFELDTYKGFVNSFILWLDADAMVLFDKYAAFITSKDSYHNFTNLDKVESFAGPLTNCVHYLDFIAATSNLLRNPFVIDKLSTIKEFMERLLNNYRELLESSRLNDIGFANINAFVTPTTPTVTHKPPSRGPPKVSGIFKLEQIVERTKDEPLLLHDKDHKEVPIELVLLDIGGSRGSHGKKYNSLAILQVHSGTKEFSRSLMFPPFRVNEVSVDFKRDTLFLKAINFSHPENTDSVISITGLDSQFLYDWHKKLTAIFPEEAKHSPVGEDSFLITPVNSPTKMAGLGINVLSDSEHKQDIKDREEQQKYHTPQKPKLYIQETSEQSSSPLSQLEKHFRNSIQKSNGTNEIPILPPPPPAFQLRKPSSTSIQSEDSSDSAKTQYDRSLSIIEKTVSSTTLARLVSTKADGDTCPTKVINKRTMESSLDCDAGGRPISSQGEIVDVEGTPVMIKAPTLPNIVTETGRLSLSDKHHSGQQTKFSSVPDLATGRSSNLYQLSTGSEIDISNFGKDYRPSFAESEVSINSKKGSSPSVGSGTPGTQKKPTRKKSLFNLFKKGSKANLNDNSVDSVSTNTNLANKSMDSTSTDQSFNSFSSSILNKKDSDDSVTSSISTNDLMKKDSDATLNSSTKNTIPTAFALPSSTSTYFFKQYKNGSSASLGQHNDSQTNLELLESTEEELFVSDEIKSMINDDHSIEFFITEATPKAMKVSKWKPKYGKWEMITVNENLFARIVTNYHLNKSWIIFFKQDTDANNAEIDKPILLLDIVGGQTSVKLNALDLQISSINSVTSEKMQIMVRCKTSALGNSILTNVNNVMGVLSANAKNNNYGSLQNSELAPSSFTITSSIMDGKCQPSASTTYSSFSSSESRSTTKSAKPISRMKKGGSDYSINSQEAANLNILTNPDNTKLILLNQMPVRLQKQLESYNSISTPSSWKILSMYSLTVYSITESFTNKSYFNLVLKKTDIESKAETEFNWLIRDAEMYKRIERIGKAGLLVKVTNDDIFMIECKGRKELHQLIGIF</sequence>
<dbReference type="OrthoDB" id="4083297at2759"/>
<dbReference type="AlphaFoldDB" id="A3LR84"/>
<accession>A3LR84</accession>
<feature type="non-terminal residue" evidence="3">
    <location>
        <position position="1"/>
    </location>
</feature>
<feature type="region of interest" description="Disordered" evidence="1">
    <location>
        <begin position="354"/>
        <end position="445"/>
    </location>
</feature>
<proteinExistence type="predicted"/>
<feature type="domain" description="PH-like" evidence="2">
    <location>
        <begin position="163"/>
        <end position="321"/>
    </location>
</feature>
<evidence type="ECO:0000313" key="3">
    <source>
        <dbReference type="EMBL" id="ABN65695.2"/>
    </source>
</evidence>
<dbReference type="GeneID" id="4838180"/>
<evidence type="ECO:0000313" key="4">
    <source>
        <dbReference type="Proteomes" id="UP000002258"/>
    </source>
</evidence>
<feature type="region of interest" description="Disordered" evidence="1">
    <location>
        <begin position="920"/>
        <end position="948"/>
    </location>
</feature>
<feature type="compositionally biased region" description="Low complexity" evidence="1">
    <location>
        <begin position="586"/>
        <end position="601"/>
    </location>
</feature>
<dbReference type="InterPro" id="IPR058189">
    <property type="entry name" value="PH-like_ascomyc"/>
</dbReference>
<dbReference type="Proteomes" id="UP000002258">
    <property type="component" value="Chromosome 3"/>
</dbReference>
<feature type="compositionally biased region" description="Low complexity" evidence="1">
    <location>
        <begin position="920"/>
        <end position="935"/>
    </location>
</feature>
<organism evidence="3 4">
    <name type="scientific">Scheffersomyces stipitis (strain ATCC 58785 / CBS 6054 / NBRC 10063 / NRRL Y-11545)</name>
    <name type="common">Yeast</name>
    <name type="synonym">Pichia stipitis</name>
    <dbReference type="NCBI Taxonomy" id="322104"/>
    <lineage>
        <taxon>Eukaryota</taxon>
        <taxon>Fungi</taxon>
        <taxon>Dikarya</taxon>
        <taxon>Ascomycota</taxon>
        <taxon>Saccharomycotina</taxon>
        <taxon>Pichiomycetes</taxon>
        <taxon>Debaryomycetaceae</taxon>
        <taxon>Scheffersomyces</taxon>
    </lineage>
</organism>
<dbReference type="HOGENOM" id="CLU_011861_0_0_1"/>
<evidence type="ECO:0000256" key="1">
    <source>
        <dbReference type="SAM" id="MobiDB-lite"/>
    </source>
</evidence>
<feature type="region of interest" description="Disordered" evidence="1">
    <location>
        <begin position="580"/>
        <end position="608"/>
    </location>
</feature>
<gene>
    <name evidence="3" type="ORF">PICST_14509</name>
</gene>